<sequence length="102" mass="11092">MKQNPFNPTPFDFFKPEKAPASEPGDGFVMSTAFIIEVQSHAAGIVVRDGRAYRFHAASHDFNLLDGREFRSPGEAHKAALRHLASLDKSKAGSRPVVAKAA</sequence>
<dbReference type="EMBL" id="QJTI01000029">
    <property type="protein sequence ID" value="PYF00071.1"/>
    <property type="molecule type" value="Genomic_DNA"/>
</dbReference>
<evidence type="ECO:0000313" key="2">
    <source>
        <dbReference type="Proteomes" id="UP000248148"/>
    </source>
</evidence>
<comment type="caution">
    <text evidence="1">The sequence shown here is derived from an EMBL/GenBank/DDBJ whole genome shotgun (WGS) entry which is preliminary data.</text>
</comment>
<keyword evidence="2" id="KW-1185">Reference proteome</keyword>
<proteinExistence type="predicted"/>
<dbReference type="AlphaFoldDB" id="A0A318TB85"/>
<organism evidence="1 2">
    <name type="scientific">Rhodopseudomonas faecalis</name>
    <dbReference type="NCBI Taxonomy" id="99655"/>
    <lineage>
        <taxon>Bacteria</taxon>
        <taxon>Pseudomonadati</taxon>
        <taxon>Pseudomonadota</taxon>
        <taxon>Alphaproteobacteria</taxon>
        <taxon>Hyphomicrobiales</taxon>
        <taxon>Nitrobacteraceae</taxon>
        <taxon>Rhodopseudomonas</taxon>
    </lineage>
</organism>
<gene>
    <name evidence="1" type="ORF">BJ122_12914</name>
</gene>
<protein>
    <submittedName>
        <fullName evidence="1">Uncharacterized protein</fullName>
    </submittedName>
</protein>
<accession>A0A318TB85</accession>
<dbReference type="Proteomes" id="UP000248148">
    <property type="component" value="Unassembled WGS sequence"/>
</dbReference>
<evidence type="ECO:0000313" key="1">
    <source>
        <dbReference type="EMBL" id="PYF00071.1"/>
    </source>
</evidence>
<reference evidence="1 2" key="1">
    <citation type="submission" date="2018-06" db="EMBL/GenBank/DDBJ databases">
        <title>Genomic Encyclopedia of Archaeal and Bacterial Type Strains, Phase II (KMG-II): from individual species to whole genera.</title>
        <authorList>
            <person name="Goeker M."/>
        </authorList>
    </citation>
    <scope>NUCLEOTIDE SEQUENCE [LARGE SCALE GENOMIC DNA]</scope>
    <source>
        <strain evidence="1 2">JCM 11668</strain>
    </source>
</reference>
<name>A0A318TB85_9BRAD</name>